<dbReference type="EMBL" id="JAESVP010000002">
    <property type="protein sequence ID" value="MBL4927319.1"/>
    <property type="molecule type" value="Genomic_DNA"/>
</dbReference>
<comment type="caution">
    <text evidence="3">The sequence shown here is derived from an EMBL/GenBank/DDBJ whole genome shotgun (WGS) entry which is preliminary data.</text>
</comment>
<dbReference type="Gene3D" id="3.20.20.380">
    <property type="entry name" value="Copper homeostasis (CutC) domain"/>
    <property type="match status" value="1"/>
</dbReference>
<dbReference type="SUPFAM" id="SSF110395">
    <property type="entry name" value="CutC-like"/>
    <property type="match status" value="1"/>
</dbReference>
<dbReference type="AlphaFoldDB" id="A0A8J7MTV7"/>
<dbReference type="GO" id="GO:0005737">
    <property type="term" value="C:cytoplasm"/>
    <property type="evidence" value="ECO:0007669"/>
    <property type="project" value="UniProtKB-SubCell"/>
</dbReference>
<comment type="caution">
    <text evidence="2">Once thought to be involved in copper homeostasis, experiments in E.coli have shown this is not the case.</text>
</comment>
<gene>
    <name evidence="2" type="primary">cutC</name>
    <name evidence="3" type="ORF">JI744_04295</name>
</gene>
<dbReference type="Pfam" id="PF03932">
    <property type="entry name" value="CutC"/>
    <property type="match status" value="1"/>
</dbReference>
<evidence type="ECO:0000313" key="3">
    <source>
        <dbReference type="EMBL" id="MBL4927319.1"/>
    </source>
</evidence>
<accession>A0A8J7MTV7</accession>
<keyword evidence="2" id="KW-0963">Cytoplasm</keyword>
<sequence>MPATLEICVDTVAGLTTCRAAGVDRIELCSALDLGGLSPGTGLLHAAQGNGAVHVMIRPRAGDFLWSAAELDLICAEIATIRSMGLAGVVIGAATATGALDVAALARMMQAARGLSVTLHRVVDLLPDPVHAVAVAADLGIDRILTSGGAARAADGAATLARMVQAAAGRVEVMVGSGVTAALIPQLAQATGARSFHASGGREGAVDPRLLQMGFALRPPRQTDPAQVQALLAAVRALP</sequence>
<evidence type="ECO:0000313" key="4">
    <source>
        <dbReference type="Proteomes" id="UP000619033"/>
    </source>
</evidence>
<dbReference type="InterPro" id="IPR005627">
    <property type="entry name" value="CutC-like"/>
</dbReference>
<protein>
    <recommendedName>
        <fullName evidence="2">PF03932 family protein CutC</fullName>
    </recommendedName>
</protein>
<dbReference type="Proteomes" id="UP000619033">
    <property type="component" value="Unassembled WGS sequence"/>
</dbReference>
<comment type="subcellular location">
    <subcellularLocation>
        <location evidence="2">Cytoplasm</location>
    </subcellularLocation>
</comment>
<dbReference type="HAMAP" id="MF_00795">
    <property type="entry name" value="CutC"/>
    <property type="match status" value="1"/>
</dbReference>
<comment type="similarity">
    <text evidence="1 2">Belongs to the CutC family.</text>
</comment>
<organism evidence="3 4">
    <name type="scientific">Fuscibacter oryzae</name>
    <dbReference type="NCBI Taxonomy" id="2803939"/>
    <lineage>
        <taxon>Bacteria</taxon>
        <taxon>Pseudomonadati</taxon>
        <taxon>Pseudomonadota</taxon>
        <taxon>Alphaproteobacteria</taxon>
        <taxon>Rhodobacterales</taxon>
        <taxon>Paracoccaceae</taxon>
        <taxon>Fuscibacter</taxon>
    </lineage>
</organism>
<dbReference type="PANTHER" id="PTHR12598:SF0">
    <property type="entry name" value="COPPER HOMEOSTASIS PROTEIN CUTC HOMOLOG"/>
    <property type="match status" value="1"/>
</dbReference>
<evidence type="ECO:0000256" key="2">
    <source>
        <dbReference type="HAMAP-Rule" id="MF_00795"/>
    </source>
</evidence>
<reference evidence="3" key="1">
    <citation type="submission" date="2021-01" db="EMBL/GenBank/DDBJ databases">
        <title>Genome seq and assembly of Tabrizicola sp. KVB23.</title>
        <authorList>
            <person name="Chhetri G."/>
        </authorList>
    </citation>
    <scope>NUCLEOTIDE SEQUENCE</scope>
    <source>
        <strain evidence="3">KVB23</strain>
    </source>
</reference>
<proteinExistence type="inferred from homology"/>
<dbReference type="RefSeq" id="WP_202658462.1">
    <property type="nucleotide sequence ID" value="NZ_JAESVP010000002.1"/>
</dbReference>
<dbReference type="PANTHER" id="PTHR12598">
    <property type="entry name" value="COPPER HOMEOSTASIS PROTEIN CUTC"/>
    <property type="match status" value="1"/>
</dbReference>
<keyword evidence="4" id="KW-1185">Reference proteome</keyword>
<name>A0A8J7MTV7_9RHOB</name>
<evidence type="ECO:0000256" key="1">
    <source>
        <dbReference type="ARBA" id="ARBA00007768"/>
    </source>
</evidence>
<dbReference type="GO" id="GO:0005507">
    <property type="term" value="F:copper ion binding"/>
    <property type="evidence" value="ECO:0007669"/>
    <property type="project" value="TreeGrafter"/>
</dbReference>
<dbReference type="InterPro" id="IPR036822">
    <property type="entry name" value="CutC-like_dom_sf"/>
</dbReference>